<keyword evidence="8 14" id="KW-1133">Transmembrane helix</keyword>
<feature type="transmembrane region" description="Helical" evidence="14">
    <location>
        <begin position="227"/>
        <end position="252"/>
    </location>
</feature>
<accession>A0A4Y6UGL2</accession>
<evidence type="ECO:0000256" key="9">
    <source>
        <dbReference type="ARBA" id="ARBA00023136"/>
    </source>
</evidence>
<feature type="transmembrane region" description="Helical" evidence="14">
    <location>
        <begin position="114"/>
        <end position="139"/>
    </location>
</feature>
<dbReference type="GO" id="GO:0008360">
    <property type="term" value="P:regulation of cell shape"/>
    <property type="evidence" value="ECO:0007669"/>
    <property type="project" value="UniProtKB-KW"/>
</dbReference>
<evidence type="ECO:0000256" key="5">
    <source>
        <dbReference type="ARBA" id="ARBA00022475"/>
    </source>
</evidence>
<comment type="subcellular location">
    <subcellularLocation>
        <location evidence="1 14">Cell membrane</location>
        <topology evidence="1 14">Multi-pass membrane protein</topology>
    </subcellularLocation>
</comment>
<feature type="transmembrane region" description="Helical" evidence="14">
    <location>
        <begin position="86"/>
        <end position="108"/>
    </location>
</feature>
<keyword evidence="9 14" id="KW-0472">Membrane</keyword>
<dbReference type="RefSeq" id="WP_141458833.1">
    <property type="nucleotide sequence ID" value="NZ_CP038141.1"/>
</dbReference>
<evidence type="ECO:0000256" key="6">
    <source>
        <dbReference type="ARBA" id="ARBA00022692"/>
    </source>
</evidence>
<dbReference type="KEGG" id="ssam:E3D00_00135"/>
<dbReference type="GO" id="GO:0005886">
    <property type="term" value="C:plasma membrane"/>
    <property type="evidence" value="ECO:0007669"/>
    <property type="project" value="UniProtKB-SubCell"/>
</dbReference>
<reference evidence="15 16" key="1">
    <citation type="submission" date="2019-03" db="EMBL/GenBank/DDBJ databases">
        <title>The complete genome sequence of Swingsia samuiensis NBRC107927(T).</title>
        <authorList>
            <person name="Chua K.-O."/>
            <person name="Chan K.-G."/>
            <person name="See-Too W.-S."/>
        </authorList>
    </citation>
    <scope>NUCLEOTIDE SEQUENCE [LARGE SCALE GENOMIC DNA]</scope>
    <source>
        <strain evidence="15 16">AH83</strain>
    </source>
</reference>
<dbReference type="GO" id="GO:0046677">
    <property type="term" value="P:response to antibiotic"/>
    <property type="evidence" value="ECO:0007669"/>
    <property type="project" value="UniProtKB-UniRule"/>
</dbReference>
<gene>
    <name evidence="14" type="primary">uppP</name>
    <name evidence="15" type="ORF">E3D00_00135</name>
</gene>
<comment type="miscellaneous">
    <text evidence="14">Bacitracin is thought to be involved in the inhibition of peptidoglycan synthesis by sequestering undecaprenyl diphosphate, thereby reducing the pool of lipid carrier available.</text>
</comment>
<comment type="catalytic activity">
    <reaction evidence="13 14">
        <text>di-trans,octa-cis-undecaprenyl diphosphate + H2O = di-trans,octa-cis-undecaprenyl phosphate + phosphate + H(+)</text>
        <dbReference type="Rhea" id="RHEA:28094"/>
        <dbReference type="ChEBI" id="CHEBI:15377"/>
        <dbReference type="ChEBI" id="CHEBI:15378"/>
        <dbReference type="ChEBI" id="CHEBI:43474"/>
        <dbReference type="ChEBI" id="CHEBI:58405"/>
        <dbReference type="ChEBI" id="CHEBI:60392"/>
        <dbReference type="EC" id="3.6.1.27"/>
    </reaction>
</comment>
<evidence type="ECO:0000256" key="4">
    <source>
        <dbReference type="ARBA" id="ARBA00021581"/>
    </source>
</evidence>
<evidence type="ECO:0000256" key="10">
    <source>
        <dbReference type="ARBA" id="ARBA00023251"/>
    </source>
</evidence>
<comment type="similarity">
    <text evidence="2 14">Belongs to the UppP family.</text>
</comment>
<protein>
    <recommendedName>
        <fullName evidence="4 14">Undecaprenyl-diphosphatase</fullName>
        <ecNumber evidence="3 14">3.6.1.27</ecNumber>
    </recommendedName>
    <alternativeName>
        <fullName evidence="12 14">Bacitracin resistance protein</fullName>
    </alternativeName>
    <alternativeName>
        <fullName evidence="11 14">Undecaprenyl pyrophosphate phosphatase</fullName>
    </alternativeName>
</protein>
<dbReference type="GO" id="GO:0071555">
    <property type="term" value="P:cell wall organization"/>
    <property type="evidence" value="ECO:0007669"/>
    <property type="project" value="UniProtKB-KW"/>
</dbReference>
<dbReference type="EMBL" id="CP038141">
    <property type="protein sequence ID" value="QDH16154.1"/>
    <property type="molecule type" value="Genomic_DNA"/>
</dbReference>
<feature type="transmembrane region" description="Helical" evidence="14">
    <location>
        <begin position="43"/>
        <end position="65"/>
    </location>
</feature>
<evidence type="ECO:0000256" key="2">
    <source>
        <dbReference type="ARBA" id="ARBA00010621"/>
    </source>
</evidence>
<dbReference type="AlphaFoldDB" id="A0A4Y6UGL2"/>
<keyword evidence="16" id="KW-1185">Reference proteome</keyword>
<evidence type="ECO:0000256" key="3">
    <source>
        <dbReference type="ARBA" id="ARBA00012374"/>
    </source>
</evidence>
<keyword evidence="5 14" id="KW-1003">Cell membrane</keyword>
<keyword evidence="14" id="KW-0573">Peptidoglycan synthesis</keyword>
<name>A0A4Y6UGL2_9PROT</name>
<organism evidence="15 16">
    <name type="scientific">Swingsia samuiensis</name>
    <dbReference type="NCBI Taxonomy" id="1293412"/>
    <lineage>
        <taxon>Bacteria</taxon>
        <taxon>Pseudomonadati</taxon>
        <taxon>Pseudomonadota</taxon>
        <taxon>Alphaproteobacteria</taxon>
        <taxon>Acetobacterales</taxon>
        <taxon>Acetobacteraceae</taxon>
        <taxon>Swingsia</taxon>
    </lineage>
</organism>
<keyword evidence="14" id="KW-0961">Cell wall biogenesis/degradation</keyword>
<evidence type="ECO:0000313" key="15">
    <source>
        <dbReference type="EMBL" id="QDH16154.1"/>
    </source>
</evidence>
<dbReference type="InterPro" id="IPR003824">
    <property type="entry name" value="UppP"/>
</dbReference>
<evidence type="ECO:0000313" key="16">
    <source>
        <dbReference type="Proteomes" id="UP000316313"/>
    </source>
</evidence>
<comment type="function">
    <text evidence="14">Catalyzes the dephosphorylation of undecaprenyl diphosphate (UPP). Confers resistance to bacitracin.</text>
</comment>
<dbReference type="EC" id="3.6.1.27" evidence="3 14"/>
<evidence type="ECO:0000256" key="14">
    <source>
        <dbReference type="HAMAP-Rule" id="MF_01006"/>
    </source>
</evidence>
<evidence type="ECO:0000256" key="7">
    <source>
        <dbReference type="ARBA" id="ARBA00022801"/>
    </source>
</evidence>
<keyword evidence="10 14" id="KW-0046">Antibiotic resistance</keyword>
<evidence type="ECO:0000256" key="1">
    <source>
        <dbReference type="ARBA" id="ARBA00004651"/>
    </source>
</evidence>
<dbReference type="GO" id="GO:0050380">
    <property type="term" value="F:undecaprenyl-diphosphatase activity"/>
    <property type="evidence" value="ECO:0007669"/>
    <property type="project" value="UniProtKB-UniRule"/>
</dbReference>
<keyword evidence="14" id="KW-0133">Cell shape</keyword>
<keyword evidence="6 14" id="KW-0812">Transmembrane</keyword>
<evidence type="ECO:0000256" key="11">
    <source>
        <dbReference type="ARBA" id="ARBA00032707"/>
    </source>
</evidence>
<dbReference type="PANTHER" id="PTHR30622">
    <property type="entry name" value="UNDECAPRENYL-DIPHOSPHATASE"/>
    <property type="match status" value="1"/>
</dbReference>
<dbReference type="OrthoDB" id="9808289at2"/>
<keyword evidence="7 14" id="KW-0378">Hydrolase</keyword>
<dbReference type="GO" id="GO:0009252">
    <property type="term" value="P:peptidoglycan biosynthetic process"/>
    <property type="evidence" value="ECO:0007669"/>
    <property type="project" value="UniProtKB-KW"/>
</dbReference>
<sequence length="280" mass="30710">MTLFQALILAIIQGITEPFPISSLGHAVLLPSVLHWNLDEHSPLFLPFLTMLHVGTLVALASVFWKDWVAILKGIFGSYGQQNQLESIRIAGLLIIATLPAVLIGGIFEHLLRAFFGAPLAVAGFLVLNGLLLISTEWIRQYRAPTDYKPISSLSPKDALIIGLWQCLALFPGLSRSGATINGGLLRNLDHETSARFSLLLAQPIVLAATVREAWQIRHMTISHDMLLQSILGAILAGITAWVCSILMLRFFRNHDQWALKPFGIYCMIAGVAAGILIIF</sequence>
<dbReference type="PANTHER" id="PTHR30622:SF2">
    <property type="entry name" value="UNDECAPRENYL-DIPHOSPHATASE"/>
    <property type="match status" value="1"/>
</dbReference>
<proteinExistence type="inferred from homology"/>
<dbReference type="Proteomes" id="UP000316313">
    <property type="component" value="Chromosome"/>
</dbReference>
<evidence type="ECO:0000256" key="13">
    <source>
        <dbReference type="ARBA" id="ARBA00047594"/>
    </source>
</evidence>
<evidence type="ECO:0000256" key="8">
    <source>
        <dbReference type="ARBA" id="ARBA00022989"/>
    </source>
</evidence>
<feature type="transmembrane region" description="Helical" evidence="14">
    <location>
        <begin position="258"/>
        <end position="279"/>
    </location>
</feature>
<dbReference type="NCBIfam" id="NF001397">
    <property type="entry name" value="PRK00281.3-4"/>
    <property type="match status" value="1"/>
</dbReference>
<dbReference type="HAMAP" id="MF_01006">
    <property type="entry name" value="Undec_diphosphatase"/>
    <property type="match status" value="1"/>
</dbReference>
<evidence type="ECO:0000256" key="12">
    <source>
        <dbReference type="ARBA" id="ARBA00032932"/>
    </source>
</evidence>
<dbReference type="Pfam" id="PF02673">
    <property type="entry name" value="BacA"/>
    <property type="match status" value="1"/>
</dbReference>